<dbReference type="Gene3D" id="1.10.8.730">
    <property type="match status" value="1"/>
</dbReference>
<dbReference type="InterPro" id="IPR051162">
    <property type="entry name" value="T4SS_component"/>
</dbReference>
<comment type="caution">
    <text evidence="3">The sequence shown here is derived from an EMBL/GenBank/DDBJ whole genome shotgun (WGS) entry which is preliminary data.</text>
</comment>
<evidence type="ECO:0000259" key="1">
    <source>
        <dbReference type="Pfam" id="PF01935"/>
    </source>
</evidence>
<dbReference type="InterPro" id="IPR043964">
    <property type="entry name" value="P-loop_TraG"/>
</dbReference>
<keyword evidence="4" id="KW-1185">Reference proteome</keyword>
<dbReference type="Proteomes" id="UP000075670">
    <property type="component" value="Unassembled WGS sequence"/>
</dbReference>
<dbReference type="PATRIC" id="fig|1122241.3.peg.3107"/>
<dbReference type="RefSeq" id="WP_062285961.1">
    <property type="nucleotide sequence ID" value="NZ_LTBC01000021.1"/>
</dbReference>
<dbReference type="InterPro" id="IPR002789">
    <property type="entry name" value="HerA_central"/>
</dbReference>
<dbReference type="Pfam" id="PF19044">
    <property type="entry name" value="P-loop_TraG"/>
    <property type="match status" value="1"/>
</dbReference>
<accession>A0A151ASY7</accession>
<proteinExistence type="predicted"/>
<feature type="domain" description="Helicase HerA central" evidence="1">
    <location>
        <begin position="244"/>
        <end position="372"/>
    </location>
</feature>
<dbReference type="PANTHER" id="PTHR30121:SF6">
    <property type="entry name" value="SLR6007 PROTEIN"/>
    <property type="match status" value="1"/>
</dbReference>
<dbReference type="CDD" id="cd01127">
    <property type="entry name" value="TrwB_TraG_TraD_VirD4"/>
    <property type="match status" value="1"/>
</dbReference>
<dbReference type="Pfam" id="PF01935">
    <property type="entry name" value="DUF87"/>
    <property type="match status" value="1"/>
</dbReference>
<dbReference type="EMBL" id="LTBC01000021">
    <property type="protein sequence ID" value="KYH30774.1"/>
    <property type="molecule type" value="Genomic_DNA"/>
</dbReference>
<evidence type="ECO:0000313" key="4">
    <source>
        <dbReference type="Proteomes" id="UP000075670"/>
    </source>
</evidence>
<sequence>MAKSKNTKTPGLTGLVDVLSPQALDFGPRQITFGEQLARVLAITGYPPRVGPAWLARVAGMPGVVASIHVTPTDPANLVLSINRAIGEYTGRLELGGNALVMQRTEQALKDAQELLRKIDQEQQQVFYVTVVLLVLAPDQETLDRRTRQVEAALAAAGMRGRVAVFRQEEGLKAAGPWAVLPPGIKEAGARNMPAETVAASFPFTASGINDGSGVVLGRDRDGGLVLMDIWQRGGDRTNSNWTVLAKPGAGKSFAVKMLILRELARGARVIIIDPEREYREMCRLLNGAWINCAGGKGRINPLQVRPLAPDPDQDDEQDGEDDIDLKELREARAQGALALHLHVLKTFFRLYLRDLADIERVVLQKALREVYKQANITWDTDPAAVLPGDWPTFTLLYQYVAGQAQKDPETWKRLALFLEETVEGADASLWNGPTTVNHDSDLVVLDVHDLQNADDTVRRAQYFNVLSYAWHLIEKDRQERTLLVVDEAWILVDPQTPQTLTFLRDTSKRIRKYMGGLVVISQNVVDFLAPEVARHGQALLDNPTYKLLLAQGEKDLEAITQLMNLSEAEHDLLASAKRGEGLLVAGSQRVQVRIEAAPYEMPYFTGGGQ</sequence>
<dbReference type="AlphaFoldDB" id="A0A151ASY7"/>
<feature type="domain" description="TraG P-loop" evidence="2">
    <location>
        <begin position="477"/>
        <end position="579"/>
    </location>
</feature>
<dbReference type="Gene3D" id="3.40.50.300">
    <property type="entry name" value="P-loop containing nucleotide triphosphate hydrolases"/>
    <property type="match status" value="1"/>
</dbReference>
<dbReference type="PANTHER" id="PTHR30121">
    <property type="entry name" value="UNCHARACTERIZED PROTEIN YJGR-RELATED"/>
    <property type="match status" value="1"/>
</dbReference>
<evidence type="ECO:0000259" key="2">
    <source>
        <dbReference type="Pfam" id="PF19044"/>
    </source>
</evidence>
<protein>
    <submittedName>
        <fullName evidence="3">AAA-like domain protein</fullName>
    </submittedName>
</protein>
<dbReference type="InterPro" id="IPR027417">
    <property type="entry name" value="P-loop_NTPase"/>
</dbReference>
<organism evidence="3 4">
    <name type="scientific">Moorella mulderi DSM 14980</name>
    <dbReference type="NCBI Taxonomy" id="1122241"/>
    <lineage>
        <taxon>Bacteria</taxon>
        <taxon>Bacillati</taxon>
        <taxon>Bacillota</taxon>
        <taxon>Clostridia</taxon>
        <taxon>Neomoorellales</taxon>
        <taxon>Neomoorellaceae</taxon>
        <taxon>Neomoorella</taxon>
    </lineage>
</organism>
<evidence type="ECO:0000313" key="3">
    <source>
        <dbReference type="EMBL" id="KYH30774.1"/>
    </source>
</evidence>
<reference evidence="3 4" key="1">
    <citation type="submission" date="2016-02" db="EMBL/GenBank/DDBJ databases">
        <title>Genome sequence of Moorella mulderi DSM 14980.</title>
        <authorList>
            <person name="Poehlein A."/>
            <person name="Daniel R."/>
        </authorList>
    </citation>
    <scope>NUCLEOTIDE SEQUENCE [LARGE SCALE GENOMIC DNA]</scope>
    <source>
        <strain evidence="3 4">DSM 14980</strain>
    </source>
</reference>
<gene>
    <name evidence="3" type="ORF">MOMUL_29180</name>
</gene>
<dbReference type="SUPFAM" id="SSF52540">
    <property type="entry name" value="P-loop containing nucleoside triphosphate hydrolases"/>
    <property type="match status" value="1"/>
</dbReference>
<name>A0A151ASY7_9FIRM</name>
<dbReference type="OrthoDB" id="9804380at2"/>